<keyword evidence="3" id="KW-1185">Reference proteome</keyword>
<dbReference type="InterPro" id="IPR015378">
    <property type="entry name" value="Transposase-like_Mu_C"/>
</dbReference>
<reference evidence="2 3" key="1">
    <citation type="journal article" date="2012" name="J. Bacteriol.">
        <title>Complete genome sequences of Desulfosporosinus orientis DSM765T, Desulfosporosinus youngiae DSM17734T, Desulfosporosinus meridiei DSM13257T, and Desulfosporosinus acidiphilus DSM22704T.</title>
        <authorList>
            <person name="Pester M."/>
            <person name="Brambilla E."/>
            <person name="Alazard D."/>
            <person name="Rattei T."/>
            <person name="Weinmaier T."/>
            <person name="Han J."/>
            <person name="Lucas S."/>
            <person name="Lapidus A."/>
            <person name="Cheng J.F."/>
            <person name="Goodwin L."/>
            <person name="Pitluck S."/>
            <person name="Peters L."/>
            <person name="Ovchinnikova G."/>
            <person name="Teshima H."/>
            <person name="Detter J.C."/>
            <person name="Han C.S."/>
            <person name="Tapia R."/>
            <person name="Land M.L."/>
            <person name="Hauser L."/>
            <person name="Kyrpides N.C."/>
            <person name="Ivanova N.N."/>
            <person name="Pagani I."/>
            <person name="Huntmann M."/>
            <person name="Wei C.L."/>
            <person name="Davenport K.W."/>
            <person name="Daligault H."/>
            <person name="Chain P.S."/>
            <person name="Chen A."/>
            <person name="Mavromatis K."/>
            <person name="Markowitz V."/>
            <person name="Szeto E."/>
            <person name="Mikhailova N."/>
            <person name="Pati A."/>
            <person name="Wagner M."/>
            <person name="Woyke T."/>
            <person name="Ollivier B."/>
            <person name="Klenk H.P."/>
            <person name="Spring S."/>
            <person name="Loy A."/>
        </authorList>
    </citation>
    <scope>NUCLEOTIDE SEQUENCE [LARGE SCALE GENOMIC DNA]</scope>
    <source>
        <strain evidence="3">ATCC BAA-275 / DSM 13257 / NCIMB 13706 / S10</strain>
    </source>
</reference>
<dbReference type="RefSeq" id="WP_014901362.1">
    <property type="nucleotide sequence ID" value="NC_018515.1"/>
</dbReference>
<dbReference type="EMBL" id="CP003629">
    <property type="protein sequence ID" value="AFQ42440.1"/>
    <property type="molecule type" value="Genomic_DNA"/>
</dbReference>
<dbReference type="KEGG" id="dmi:Desmer_0385"/>
<feature type="domain" description="Transposase-like Mu C-terminal" evidence="1">
    <location>
        <begin position="16"/>
        <end position="65"/>
    </location>
</feature>
<evidence type="ECO:0000313" key="3">
    <source>
        <dbReference type="Proteomes" id="UP000005262"/>
    </source>
</evidence>
<dbReference type="AlphaFoldDB" id="J7ILL0"/>
<dbReference type="STRING" id="768704.Desmer_0385"/>
<dbReference type="Proteomes" id="UP000005262">
    <property type="component" value="Chromosome"/>
</dbReference>
<accession>J7ILL0</accession>
<reference evidence="3" key="2">
    <citation type="submission" date="2012-08" db="EMBL/GenBank/DDBJ databases">
        <title>Finished genome of Desulfosporosinus meridiei DSM 13257.</title>
        <authorList>
            <person name="Huntemann M."/>
            <person name="Wei C.-L."/>
            <person name="Han J."/>
            <person name="Detter J.C."/>
            <person name="Han C."/>
            <person name="Davenport K."/>
            <person name="Daligault H."/>
            <person name="Erkkila T."/>
            <person name="Gu W."/>
            <person name="Munk A.C.C."/>
            <person name="Teshima H."/>
            <person name="Xu Y."/>
            <person name="Chain P."/>
            <person name="Tapia R."/>
            <person name="Chen A."/>
            <person name="Krypides N."/>
            <person name="Mavromatis K."/>
            <person name="Markowitz V."/>
            <person name="Szeto E."/>
            <person name="Ivanova N."/>
            <person name="Mikhailova N."/>
            <person name="Ovchinnikova G."/>
            <person name="Pagani I."/>
            <person name="Pati A."/>
            <person name="Goodwin L."/>
            <person name="Peters L."/>
            <person name="Pitluck S."/>
            <person name="Woyke T."/>
            <person name="Pester M."/>
            <person name="Spring S."/>
            <person name="Ollivier B."/>
            <person name="Rattei T."/>
            <person name="Klenk H.-P."/>
            <person name="Wagner M."/>
            <person name="Loy A."/>
        </authorList>
    </citation>
    <scope>NUCLEOTIDE SEQUENCE [LARGE SCALE GENOMIC DNA]</scope>
    <source>
        <strain evidence="3">ATCC BAA-275 / DSM 13257 / NCIMB 13706 / S10</strain>
    </source>
</reference>
<sequence>MIHNIKLEKAHAVLSHQILYFKNIIYYPYEVDVFEEQLTTTVEVWYDPYDFSYIYIFDSNNSKYIKYMHLG</sequence>
<dbReference type="Pfam" id="PF09299">
    <property type="entry name" value="Mu-transpos_C"/>
    <property type="match status" value="1"/>
</dbReference>
<dbReference type="HOGENOM" id="CLU_2733459_0_0_9"/>
<gene>
    <name evidence="2" type="ordered locus">Desmer_0385</name>
</gene>
<proteinExistence type="predicted"/>
<organism evidence="2 3">
    <name type="scientific">Desulfosporosinus meridiei (strain ATCC BAA-275 / DSM 13257 / KCTC 12902 / NCIMB 13706 / S10)</name>
    <dbReference type="NCBI Taxonomy" id="768704"/>
    <lineage>
        <taxon>Bacteria</taxon>
        <taxon>Bacillati</taxon>
        <taxon>Bacillota</taxon>
        <taxon>Clostridia</taxon>
        <taxon>Eubacteriales</taxon>
        <taxon>Desulfitobacteriaceae</taxon>
        <taxon>Desulfosporosinus</taxon>
    </lineage>
</organism>
<name>J7ILL0_DESMD</name>
<protein>
    <recommendedName>
        <fullName evidence="1">Transposase-like Mu C-terminal domain-containing protein</fullName>
    </recommendedName>
</protein>
<evidence type="ECO:0000259" key="1">
    <source>
        <dbReference type="Pfam" id="PF09299"/>
    </source>
</evidence>
<evidence type="ECO:0000313" key="2">
    <source>
        <dbReference type="EMBL" id="AFQ42440.1"/>
    </source>
</evidence>